<sequence length="143" mass="16006">MDADLKLLAETLFAGLLSTKDVYVLVREMRGQSPRRTVFSVDAQGRVGVDFEYDGFRASDYLGASRTALPPSEHRAHAALVAQELTAVDMIDEDPAAYLRASPHLRRLMRVARNRKRMAAIARTQQRAARRGLDCAFIKDVVF</sequence>
<keyword evidence="4" id="KW-0472">Membrane</keyword>
<evidence type="ECO:0000256" key="3">
    <source>
        <dbReference type="ARBA" id="ARBA00022989"/>
    </source>
</evidence>
<organism evidence="5">
    <name type="scientific">Molluscum contagiosum virus subtype 2</name>
    <name type="common">MOCV</name>
    <name type="synonym">MCVII</name>
    <dbReference type="NCBI Taxonomy" id="10281"/>
    <lineage>
        <taxon>Viruses</taxon>
        <taxon>Varidnaviria</taxon>
        <taxon>Bamfordvirae</taxon>
        <taxon>Nucleocytoviricota</taxon>
        <taxon>Pokkesviricetes</taxon>
        <taxon>Chitovirales</taxon>
        <taxon>Poxviridae</taxon>
        <taxon>Chordopoxvirinae</taxon>
        <taxon>Molluscipoxvirus</taxon>
        <taxon>Molluscipoxvirus molluscum</taxon>
        <taxon>Molluscum contagiosum virus</taxon>
    </lineage>
</organism>
<dbReference type="EMBL" id="MH320549">
    <property type="protein sequence ID" value="AYO87893.1"/>
    <property type="molecule type" value="Genomic_DNA"/>
</dbReference>
<dbReference type="Proteomes" id="UP000320664">
    <property type="component" value="Segment"/>
</dbReference>
<protein>
    <submittedName>
        <fullName evidence="5">MC088</fullName>
    </submittedName>
</protein>
<dbReference type="EMBL" id="MH320556">
    <property type="protein sequence ID" value="AYO89111.1"/>
    <property type="molecule type" value="Genomic_DNA"/>
</dbReference>
<evidence type="ECO:0000313" key="5">
    <source>
        <dbReference type="EMBL" id="AQY16661.1"/>
    </source>
</evidence>
<evidence type="ECO:0000256" key="1">
    <source>
        <dbReference type="ARBA" id="ARBA00004167"/>
    </source>
</evidence>
<reference evidence="5" key="1">
    <citation type="journal article" date="2017" name="J. Gen. Virol.">
        <title>Recombination events and variability among full-length genomes of co-circulating molluscum contagiosum virus subtypes 1 and 2.</title>
        <authorList>
            <person name="Lopez-Bueno A."/>
            <person name="Parras-Molto M."/>
            <person name="Lopez-Barrantes O."/>
            <person name="Belda S."/>
            <person name="Alejo A."/>
        </authorList>
    </citation>
    <scope>NUCLEOTIDE SEQUENCE</scope>
    <source>
        <strain evidence="5">Madrid 2016_1</strain>
    </source>
</reference>
<accession>A0A1S7DLS6</accession>
<proteinExistence type="predicted"/>
<dbReference type="Proteomes" id="UP000319755">
    <property type="component" value="Genome"/>
</dbReference>
<dbReference type="EMBL" id="MH320548">
    <property type="protein sequence ID" value="AYO87723.1"/>
    <property type="molecule type" value="Genomic_DNA"/>
</dbReference>
<reference evidence="6" key="3">
    <citation type="submission" date="2018-05" db="EMBL/GenBank/DDBJ databases">
        <authorList>
            <person name="Zorec T.M."/>
            <person name="Hosnjak L."/>
            <person name="Kutnjak D."/>
            <person name="Kusar B."/>
            <person name="Trcko K."/>
            <person name="Kocjan B.J."/>
            <person name="Li Y."/>
            <person name="Krizmaric M."/>
            <person name="Miljkovic J."/>
            <person name="Ravnikar M."/>
            <person name="Poljak M."/>
        </authorList>
    </citation>
    <scope>NUCLEOTIDE SEQUENCE</scope>
    <source>
        <strain evidence="6">MCV2_MB98</strain>
        <strain evidence="7">MCV2_MC313</strain>
        <strain evidence="8">MCV2_MC316</strain>
        <strain evidence="9">MCV2_MC332</strain>
        <strain evidence="10">MCV2_MC515</strain>
    </source>
</reference>
<gene>
    <name evidence="5" type="primary">MC088R</name>
</gene>
<keyword evidence="3" id="KW-1133">Transmembrane helix</keyword>
<evidence type="ECO:0000256" key="2">
    <source>
        <dbReference type="ARBA" id="ARBA00022692"/>
    </source>
</evidence>
<dbReference type="Proteomes" id="UP000320816">
    <property type="component" value="Segment"/>
</dbReference>
<dbReference type="Pfam" id="PF04787">
    <property type="entry name" value="Pox_H7"/>
    <property type="match status" value="1"/>
</dbReference>
<dbReference type="InterPro" id="IPR006872">
    <property type="entry name" value="Poxvirus_H7"/>
</dbReference>
<dbReference type="GO" id="GO:0016020">
    <property type="term" value="C:membrane"/>
    <property type="evidence" value="ECO:0007669"/>
    <property type="project" value="UniProtKB-SubCell"/>
</dbReference>
<dbReference type="Proteomes" id="UP000317891">
    <property type="component" value="Segment"/>
</dbReference>
<dbReference type="EMBL" id="MH320551">
    <property type="protein sequence ID" value="AYO88233.1"/>
    <property type="molecule type" value="Genomic_DNA"/>
</dbReference>
<evidence type="ECO:0000313" key="9">
    <source>
        <dbReference type="EMBL" id="AYO88233.1"/>
    </source>
</evidence>
<dbReference type="Proteomes" id="UP000315637">
    <property type="component" value="Segment"/>
</dbReference>
<evidence type="ECO:0000313" key="6">
    <source>
        <dbReference type="EMBL" id="AYO87723.1"/>
    </source>
</evidence>
<organismHost>
    <name type="scientific">Homo sapiens</name>
    <name type="common">Human</name>
    <dbReference type="NCBI Taxonomy" id="9606"/>
</organismHost>
<evidence type="ECO:0000313" key="10">
    <source>
        <dbReference type="EMBL" id="AYO89111.1"/>
    </source>
</evidence>
<name>A0A1S7DLS6_MCV2</name>
<dbReference type="Proteomes" id="UP000317568">
    <property type="component" value="Genome"/>
</dbReference>
<evidence type="ECO:0000256" key="4">
    <source>
        <dbReference type="ARBA" id="ARBA00023136"/>
    </source>
</evidence>
<evidence type="ECO:0000313" key="8">
    <source>
        <dbReference type="EMBL" id="AYO88063.1"/>
    </source>
</evidence>
<comment type="subcellular location">
    <subcellularLocation>
        <location evidence="1">Membrane</location>
        <topology evidence="1">Single-pass membrane protein</topology>
    </subcellularLocation>
</comment>
<dbReference type="EMBL" id="KY040274">
    <property type="protein sequence ID" value="AQY16661.1"/>
    <property type="molecule type" value="Genomic_DNA"/>
</dbReference>
<keyword evidence="2" id="KW-0812">Transmembrane</keyword>
<dbReference type="EMBL" id="MH320550">
    <property type="protein sequence ID" value="AYO88063.1"/>
    <property type="molecule type" value="Genomic_DNA"/>
</dbReference>
<reference evidence="6" key="2">
    <citation type="journal article" date="2018" name="Viruses">
        <title>New Insights into the Evolutionary and Genomic Landscape of Molluscum Contagiosum Virus (MCV) based on Nine MCV1 and Six MCV2 Complete Genome Sequences.</title>
        <authorList>
            <person name="Zorec T."/>
            <person name="Kutnjak D."/>
            <person name="Hosnjak L."/>
            <person name="Kusar B."/>
            <person name="Trcko K."/>
            <person name="Kocjan B."/>
            <person name="Li Y."/>
            <person name="Krizmaric M."/>
            <person name="Miljkovic J."/>
            <person name="Ravnikar M."/>
            <person name="Poljak M."/>
        </authorList>
    </citation>
    <scope>NUCLEOTIDE SEQUENCE [LARGE SCALE GENOMIC DNA]</scope>
    <source>
        <strain evidence="6">MCV2_MB98</strain>
        <strain evidence="7">MCV2_MC313</strain>
        <strain evidence="8">MCV2_MC316</strain>
        <strain evidence="9">MCV2_MC332</strain>
        <strain evidence="10">MCV2_MC515</strain>
    </source>
</reference>
<evidence type="ECO:0000313" key="7">
    <source>
        <dbReference type="EMBL" id="AYO87893.1"/>
    </source>
</evidence>